<proteinExistence type="predicted"/>
<organism evidence="2 3">
    <name type="scientific">Tothia fuscella</name>
    <dbReference type="NCBI Taxonomy" id="1048955"/>
    <lineage>
        <taxon>Eukaryota</taxon>
        <taxon>Fungi</taxon>
        <taxon>Dikarya</taxon>
        <taxon>Ascomycota</taxon>
        <taxon>Pezizomycotina</taxon>
        <taxon>Dothideomycetes</taxon>
        <taxon>Pleosporomycetidae</taxon>
        <taxon>Venturiales</taxon>
        <taxon>Cylindrosympodiaceae</taxon>
        <taxon>Tothia</taxon>
    </lineage>
</organism>
<dbReference type="AlphaFoldDB" id="A0A9P4U0I7"/>
<dbReference type="EMBL" id="MU007024">
    <property type="protein sequence ID" value="KAF2432830.1"/>
    <property type="molecule type" value="Genomic_DNA"/>
</dbReference>
<accession>A0A9P4U0I7</accession>
<gene>
    <name evidence="2" type="ORF">EJ08DRAFT_608720</name>
</gene>
<evidence type="ECO:0000313" key="2">
    <source>
        <dbReference type="EMBL" id="KAF2432830.1"/>
    </source>
</evidence>
<protein>
    <submittedName>
        <fullName evidence="2">Uncharacterized protein</fullName>
    </submittedName>
</protein>
<feature type="non-terminal residue" evidence="2">
    <location>
        <position position="168"/>
    </location>
</feature>
<dbReference type="Proteomes" id="UP000800235">
    <property type="component" value="Unassembled WGS sequence"/>
</dbReference>
<feature type="region of interest" description="Disordered" evidence="1">
    <location>
        <begin position="148"/>
        <end position="168"/>
    </location>
</feature>
<dbReference type="OrthoDB" id="3944493at2759"/>
<keyword evidence="3" id="KW-1185">Reference proteome</keyword>
<evidence type="ECO:0000256" key="1">
    <source>
        <dbReference type="SAM" id="MobiDB-lite"/>
    </source>
</evidence>
<evidence type="ECO:0000313" key="3">
    <source>
        <dbReference type="Proteomes" id="UP000800235"/>
    </source>
</evidence>
<name>A0A9P4U0I7_9PEZI</name>
<sequence length="168" mass="19070">MPNRALPTQISKCHAHMQQPKTPISDGCILPGPARSANPFETGSVRASTASGCPAWYCRHDQLVIFDGIQTHPKSGVKTFLCRTSKGLEVARKHCPKERVYVNLTCGHCKDMLGKSKWIFEARVRQLSVCVKCRERCLREEETMMKTTRRQNDVEMKDRRDSFLTDSS</sequence>
<reference evidence="2" key="1">
    <citation type="journal article" date="2020" name="Stud. Mycol.">
        <title>101 Dothideomycetes genomes: a test case for predicting lifestyles and emergence of pathogens.</title>
        <authorList>
            <person name="Haridas S."/>
            <person name="Albert R."/>
            <person name="Binder M."/>
            <person name="Bloem J."/>
            <person name="Labutti K."/>
            <person name="Salamov A."/>
            <person name="Andreopoulos B."/>
            <person name="Baker S."/>
            <person name="Barry K."/>
            <person name="Bills G."/>
            <person name="Bluhm B."/>
            <person name="Cannon C."/>
            <person name="Castanera R."/>
            <person name="Culley D."/>
            <person name="Daum C."/>
            <person name="Ezra D."/>
            <person name="Gonzalez J."/>
            <person name="Henrissat B."/>
            <person name="Kuo A."/>
            <person name="Liang C."/>
            <person name="Lipzen A."/>
            <person name="Lutzoni F."/>
            <person name="Magnuson J."/>
            <person name="Mondo S."/>
            <person name="Nolan M."/>
            <person name="Ohm R."/>
            <person name="Pangilinan J."/>
            <person name="Park H.-J."/>
            <person name="Ramirez L."/>
            <person name="Alfaro M."/>
            <person name="Sun H."/>
            <person name="Tritt A."/>
            <person name="Yoshinaga Y."/>
            <person name="Zwiers L.-H."/>
            <person name="Turgeon B."/>
            <person name="Goodwin S."/>
            <person name="Spatafora J."/>
            <person name="Crous P."/>
            <person name="Grigoriev I."/>
        </authorList>
    </citation>
    <scope>NUCLEOTIDE SEQUENCE</scope>
    <source>
        <strain evidence="2">CBS 130266</strain>
    </source>
</reference>
<comment type="caution">
    <text evidence="2">The sequence shown here is derived from an EMBL/GenBank/DDBJ whole genome shotgun (WGS) entry which is preliminary data.</text>
</comment>